<organism evidence="2 3">
    <name type="scientific">Linum trigynum</name>
    <dbReference type="NCBI Taxonomy" id="586398"/>
    <lineage>
        <taxon>Eukaryota</taxon>
        <taxon>Viridiplantae</taxon>
        <taxon>Streptophyta</taxon>
        <taxon>Embryophyta</taxon>
        <taxon>Tracheophyta</taxon>
        <taxon>Spermatophyta</taxon>
        <taxon>Magnoliopsida</taxon>
        <taxon>eudicotyledons</taxon>
        <taxon>Gunneridae</taxon>
        <taxon>Pentapetalae</taxon>
        <taxon>rosids</taxon>
        <taxon>fabids</taxon>
        <taxon>Malpighiales</taxon>
        <taxon>Linaceae</taxon>
        <taxon>Linum</taxon>
    </lineage>
</organism>
<evidence type="ECO:0000313" key="2">
    <source>
        <dbReference type="EMBL" id="CAL1377580.1"/>
    </source>
</evidence>
<evidence type="ECO:0000256" key="1">
    <source>
        <dbReference type="SAM" id="MobiDB-lite"/>
    </source>
</evidence>
<dbReference type="Proteomes" id="UP001497516">
    <property type="component" value="Chromosome 3"/>
</dbReference>
<dbReference type="PANTHER" id="PTHR47723">
    <property type="entry name" value="OS05G0353850 PROTEIN"/>
    <property type="match status" value="1"/>
</dbReference>
<dbReference type="AlphaFoldDB" id="A0AAV2DVJ5"/>
<feature type="region of interest" description="Disordered" evidence="1">
    <location>
        <begin position="96"/>
        <end position="118"/>
    </location>
</feature>
<name>A0AAV2DVJ5_9ROSI</name>
<reference evidence="2 3" key="1">
    <citation type="submission" date="2024-04" db="EMBL/GenBank/DDBJ databases">
        <authorList>
            <person name="Fracassetti M."/>
        </authorList>
    </citation>
    <scope>NUCLEOTIDE SEQUENCE [LARGE SCALE GENOMIC DNA]</scope>
</reference>
<dbReference type="InterPro" id="IPR053151">
    <property type="entry name" value="RNase_H-like"/>
</dbReference>
<sequence>MQDDTVLEHRIRSSATTIARVQVDERLVQANNRQQEEQQLSWKPPPQGWVSVQVDGSVRQPGSKAAAGGLIRDWTKRCLGAFVENLGSFTITRAELKGDGRGTSSSMDARSQKDPPPT</sequence>
<keyword evidence="3" id="KW-1185">Reference proteome</keyword>
<protein>
    <recommendedName>
        <fullName evidence="4">RNase H type-1 domain-containing protein</fullName>
    </recommendedName>
</protein>
<evidence type="ECO:0000313" key="3">
    <source>
        <dbReference type="Proteomes" id="UP001497516"/>
    </source>
</evidence>
<evidence type="ECO:0008006" key="4">
    <source>
        <dbReference type="Google" id="ProtNLM"/>
    </source>
</evidence>
<gene>
    <name evidence="2" type="ORF">LTRI10_LOCUS19219</name>
</gene>
<accession>A0AAV2DVJ5</accession>
<proteinExistence type="predicted"/>
<dbReference type="EMBL" id="OZ034816">
    <property type="protein sequence ID" value="CAL1377580.1"/>
    <property type="molecule type" value="Genomic_DNA"/>
</dbReference>
<dbReference type="PANTHER" id="PTHR47723:SF13">
    <property type="entry name" value="PUTATIVE-RELATED"/>
    <property type="match status" value="1"/>
</dbReference>